<gene>
    <name evidence="2" type="ORF">WM40_10490</name>
</gene>
<dbReference type="PATRIC" id="fig|28092.6.peg.2474"/>
<dbReference type="Proteomes" id="UP000033618">
    <property type="component" value="Unassembled WGS sequence"/>
</dbReference>
<organism evidence="2 3">
    <name type="scientific">Robbsia andropogonis</name>
    <dbReference type="NCBI Taxonomy" id="28092"/>
    <lineage>
        <taxon>Bacteria</taxon>
        <taxon>Pseudomonadati</taxon>
        <taxon>Pseudomonadota</taxon>
        <taxon>Betaproteobacteria</taxon>
        <taxon>Burkholderiales</taxon>
        <taxon>Burkholderiaceae</taxon>
        <taxon>Robbsia</taxon>
    </lineage>
</organism>
<proteinExistence type="predicted"/>
<dbReference type="EMBL" id="LAQU01000008">
    <property type="protein sequence ID" value="KKB63731.1"/>
    <property type="molecule type" value="Genomic_DNA"/>
</dbReference>
<name>A0A0F5K0T5_9BURK</name>
<protein>
    <submittedName>
        <fullName evidence="2">Uncharacterized protein</fullName>
    </submittedName>
</protein>
<evidence type="ECO:0000313" key="2">
    <source>
        <dbReference type="EMBL" id="KKB63731.1"/>
    </source>
</evidence>
<sequence length="116" mass="12853">MFGRNGLVLCALRLGLDTMIAGDRTMVLDPVYLSARGEWMAGCGVRLTQRDVLHHDAMSRCQARVDRRPARHRMGQVRTVAGWPLMSKRGDIAASAQTASRVEDLHPRRQAAPMTA</sequence>
<keyword evidence="3" id="KW-1185">Reference proteome</keyword>
<dbReference type="AlphaFoldDB" id="A0A0F5K0T5"/>
<feature type="region of interest" description="Disordered" evidence="1">
    <location>
        <begin position="96"/>
        <end position="116"/>
    </location>
</feature>
<accession>A0A0F5K0T5</accession>
<evidence type="ECO:0000313" key="3">
    <source>
        <dbReference type="Proteomes" id="UP000033618"/>
    </source>
</evidence>
<evidence type="ECO:0000256" key="1">
    <source>
        <dbReference type="SAM" id="MobiDB-lite"/>
    </source>
</evidence>
<reference evidence="2 3" key="1">
    <citation type="submission" date="2015-03" db="EMBL/GenBank/DDBJ databases">
        <title>Draft Genome Sequence of Burkholderia andropogonis type strain ICMP2807, isolated from Sorghum bicolor.</title>
        <authorList>
            <person name="Lopes-Santos L."/>
            <person name="Castro D.B."/>
            <person name="Ottoboni L.M."/>
            <person name="Park D."/>
            <person name="Weirc B.S."/>
            <person name="Destefano S.A."/>
        </authorList>
    </citation>
    <scope>NUCLEOTIDE SEQUENCE [LARGE SCALE GENOMIC DNA]</scope>
    <source>
        <strain evidence="2 3">ICMP2807</strain>
    </source>
</reference>
<comment type="caution">
    <text evidence="2">The sequence shown here is derived from an EMBL/GenBank/DDBJ whole genome shotgun (WGS) entry which is preliminary data.</text>
</comment>